<evidence type="ECO:0000259" key="1">
    <source>
        <dbReference type="Pfam" id="PF02579"/>
    </source>
</evidence>
<evidence type="ECO:0000313" key="3">
    <source>
        <dbReference type="Proteomes" id="UP000242972"/>
    </source>
</evidence>
<dbReference type="SUPFAM" id="SSF53146">
    <property type="entry name" value="Nitrogenase accessory factor-like"/>
    <property type="match status" value="1"/>
</dbReference>
<organism evidence="2 3">
    <name type="scientific">Sulfobacillus benefaciens</name>
    <dbReference type="NCBI Taxonomy" id="453960"/>
    <lineage>
        <taxon>Bacteria</taxon>
        <taxon>Bacillati</taxon>
        <taxon>Bacillota</taxon>
        <taxon>Clostridia</taxon>
        <taxon>Eubacteriales</taxon>
        <taxon>Clostridiales Family XVII. Incertae Sedis</taxon>
        <taxon>Sulfobacillus</taxon>
    </lineage>
</organism>
<reference evidence="2 3" key="1">
    <citation type="journal article" date="2014" name="BMC Genomics">
        <title>Comparison of environmental and isolate Sulfobacillus genomes reveals diverse carbon, sulfur, nitrogen, and hydrogen metabolisms.</title>
        <authorList>
            <person name="Justice N.B."/>
            <person name="Norman A."/>
            <person name="Brown C.T."/>
            <person name="Singh A."/>
            <person name="Thomas B.C."/>
            <person name="Banfield J.F."/>
        </authorList>
    </citation>
    <scope>NUCLEOTIDE SEQUENCE [LARGE SCALE GENOMIC DNA]</scope>
    <source>
        <strain evidence="2">AMDSBA4</strain>
    </source>
</reference>
<dbReference type="AlphaFoldDB" id="A0A2T2XIR8"/>
<dbReference type="Proteomes" id="UP000242972">
    <property type="component" value="Unassembled WGS sequence"/>
</dbReference>
<accession>A0A2T2XIR8</accession>
<evidence type="ECO:0000313" key="2">
    <source>
        <dbReference type="EMBL" id="PSR34357.1"/>
    </source>
</evidence>
<name>A0A2T2XIR8_9FIRM</name>
<gene>
    <name evidence="2" type="ORF">C7B46_05410</name>
</gene>
<proteinExistence type="predicted"/>
<protein>
    <submittedName>
        <fullName evidence="2">Dinitrogenase iron-molybdenum cofactor</fullName>
    </submittedName>
</protein>
<dbReference type="Pfam" id="PF02579">
    <property type="entry name" value="Nitro_FeMo-Co"/>
    <property type="match status" value="1"/>
</dbReference>
<comment type="caution">
    <text evidence="2">The sequence shown here is derived from an EMBL/GenBank/DDBJ whole genome shotgun (WGS) entry which is preliminary data.</text>
</comment>
<dbReference type="InterPro" id="IPR036105">
    <property type="entry name" value="DiNase_FeMo-co_biosyn_sf"/>
</dbReference>
<dbReference type="EMBL" id="PXYW01000009">
    <property type="protein sequence ID" value="PSR34357.1"/>
    <property type="molecule type" value="Genomic_DNA"/>
</dbReference>
<dbReference type="InterPro" id="IPR003731">
    <property type="entry name" value="Di-Nase_FeMo-co_biosynth"/>
</dbReference>
<feature type="domain" description="Dinitrogenase iron-molybdenum cofactor biosynthesis" evidence="1">
    <location>
        <begin position="11"/>
        <end position="108"/>
    </location>
</feature>
<sequence length="109" mass="12255">MRVVCIPVDDQGQVEPRWGKAPKVAIARMNDQGQIENWEVFAVGWDALHDQNGEGQHHARIARFLMDHKVTDVAAEHMGPGMERMIQSMRLNLHLGAQGNARAVVEHLQ</sequence>
<dbReference type="Gene3D" id="3.30.420.130">
    <property type="entry name" value="Dinitrogenase iron-molybdenum cofactor biosynthesis domain"/>
    <property type="match status" value="1"/>
</dbReference>